<evidence type="ECO:0000313" key="2">
    <source>
        <dbReference type="EMBL" id="CAD8073785.1"/>
    </source>
</evidence>
<feature type="compositionally biased region" description="Low complexity" evidence="1">
    <location>
        <begin position="13"/>
        <end position="24"/>
    </location>
</feature>
<feature type="region of interest" description="Disordered" evidence="1">
    <location>
        <begin position="1"/>
        <end position="88"/>
    </location>
</feature>
<name>A0A8S1M7X5_9CILI</name>
<organism evidence="2 3">
    <name type="scientific">Paramecium sonneborni</name>
    <dbReference type="NCBI Taxonomy" id="65129"/>
    <lineage>
        <taxon>Eukaryota</taxon>
        <taxon>Sar</taxon>
        <taxon>Alveolata</taxon>
        <taxon>Ciliophora</taxon>
        <taxon>Intramacronucleata</taxon>
        <taxon>Oligohymenophorea</taxon>
        <taxon>Peniculida</taxon>
        <taxon>Parameciidae</taxon>
        <taxon>Paramecium</taxon>
    </lineage>
</organism>
<reference evidence="2" key="1">
    <citation type="submission" date="2021-01" db="EMBL/GenBank/DDBJ databases">
        <authorList>
            <consortium name="Genoscope - CEA"/>
            <person name="William W."/>
        </authorList>
    </citation>
    <scope>NUCLEOTIDE SEQUENCE</scope>
</reference>
<protein>
    <submittedName>
        <fullName evidence="2">Uncharacterized protein</fullName>
    </submittedName>
</protein>
<evidence type="ECO:0000313" key="3">
    <source>
        <dbReference type="Proteomes" id="UP000692954"/>
    </source>
</evidence>
<comment type="caution">
    <text evidence="2">The sequence shown here is derived from an EMBL/GenBank/DDBJ whole genome shotgun (WGS) entry which is preliminary data.</text>
</comment>
<sequence>MGTCGGKNKNKTKQQLTTITQQTNPRNDEKQTTQQNQNNEQKLKGANDQEQIQPQQVQNQEKPQEVLNQEKPLEVQSLLPQQNQEQFKKLSEAFGNKNPPSEIPASLIVISKQKYQEEDPAQHHLECLKNQNEEGQCACQIRKQIQS</sequence>
<dbReference type="EMBL" id="CAJJDN010000031">
    <property type="protein sequence ID" value="CAD8073785.1"/>
    <property type="molecule type" value="Genomic_DNA"/>
</dbReference>
<keyword evidence="3" id="KW-1185">Reference proteome</keyword>
<gene>
    <name evidence="2" type="ORF">PSON_ATCC_30995.1.T0310135</name>
</gene>
<proteinExistence type="predicted"/>
<feature type="compositionally biased region" description="Low complexity" evidence="1">
    <location>
        <begin position="49"/>
        <end position="61"/>
    </location>
</feature>
<dbReference type="Proteomes" id="UP000692954">
    <property type="component" value="Unassembled WGS sequence"/>
</dbReference>
<evidence type="ECO:0000256" key="1">
    <source>
        <dbReference type="SAM" id="MobiDB-lite"/>
    </source>
</evidence>
<dbReference type="AlphaFoldDB" id="A0A8S1M7X5"/>
<accession>A0A8S1M7X5</accession>